<evidence type="ECO:0000313" key="1">
    <source>
        <dbReference type="EMBL" id="JAH64746.1"/>
    </source>
</evidence>
<dbReference type="AlphaFoldDB" id="A0A0E9UG42"/>
<proteinExistence type="predicted"/>
<organism evidence="1">
    <name type="scientific">Anguilla anguilla</name>
    <name type="common">European freshwater eel</name>
    <name type="synonym">Muraena anguilla</name>
    <dbReference type="NCBI Taxonomy" id="7936"/>
    <lineage>
        <taxon>Eukaryota</taxon>
        <taxon>Metazoa</taxon>
        <taxon>Chordata</taxon>
        <taxon>Craniata</taxon>
        <taxon>Vertebrata</taxon>
        <taxon>Euteleostomi</taxon>
        <taxon>Actinopterygii</taxon>
        <taxon>Neopterygii</taxon>
        <taxon>Teleostei</taxon>
        <taxon>Anguilliformes</taxon>
        <taxon>Anguillidae</taxon>
        <taxon>Anguilla</taxon>
    </lineage>
</organism>
<reference evidence="1" key="1">
    <citation type="submission" date="2014-11" db="EMBL/GenBank/DDBJ databases">
        <authorList>
            <person name="Amaro Gonzalez C."/>
        </authorList>
    </citation>
    <scope>NUCLEOTIDE SEQUENCE</scope>
</reference>
<dbReference type="EMBL" id="GBXM01043831">
    <property type="protein sequence ID" value="JAH64746.1"/>
    <property type="molecule type" value="Transcribed_RNA"/>
</dbReference>
<protein>
    <submittedName>
        <fullName evidence="1">Uncharacterized protein</fullName>
    </submittedName>
</protein>
<sequence>MEPINNHIVSSYFHTRARLSAVQSFRRKVTGMHSLSFPIRL</sequence>
<name>A0A0E9UG42_ANGAN</name>
<reference evidence="1" key="2">
    <citation type="journal article" date="2015" name="Fish Shellfish Immunol.">
        <title>Early steps in the European eel (Anguilla anguilla)-Vibrio vulnificus interaction in the gills: Role of the RtxA13 toxin.</title>
        <authorList>
            <person name="Callol A."/>
            <person name="Pajuelo D."/>
            <person name="Ebbesson L."/>
            <person name="Teles M."/>
            <person name="MacKenzie S."/>
            <person name="Amaro C."/>
        </authorList>
    </citation>
    <scope>NUCLEOTIDE SEQUENCE</scope>
</reference>
<accession>A0A0E9UG42</accession>